<protein>
    <submittedName>
        <fullName evidence="3">Uncharacterized protein</fullName>
    </submittedName>
</protein>
<keyword evidence="1" id="KW-0472">Membrane</keyword>
<comment type="caution">
    <text evidence="3">The sequence shown here is derived from an EMBL/GenBank/DDBJ whole genome shotgun (WGS) entry which is preliminary data.</text>
</comment>
<gene>
    <name evidence="3" type="ORF">M9458_021514</name>
</gene>
<keyword evidence="1" id="KW-1133">Transmembrane helix</keyword>
<feature type="transmembrane region" description="Helical" evidence="1">
    <location>
        <begin position="32"/>
        <end position="52"/>
    </location>
</feature>
<dbReference type="AlphaFoldDB" id="A0ABD0Q7J9"/>
<keyword evidence="1" id="KW-0812">Transmembrane</keyword>
<feature type="non-terminal residue" evidence="3">
    <location>
        <position position="1"/>
    </location>
</feature>
<evidence type="ECO:0000313" key="4">
    <source>
        <dbReference type="Proteomes" id="UP001529510"/>
    </source>
</evidence>
<feature type="non-terminal residue" evidence="3">
    <location>
        <position position="62"/>
    </location>
</feature>
<organism evidence="3 4">
    <name type="scientific">Cirrhinus mrigala</name>
    <name type="common">Mrigala</name>
    <dbReference type="NCBI Taxonomy" id="683832"/>
    <lineage>
        <taxon>Eukaryota</taxon>
        <taxon>Metazoa</taxon>
        <taxon>Chordata</taxon>
        <taxon>Craniata</taxon>
        <taxon>Vertebrata</taxon>
        <taxon>Euteleostomi</taxon>
        <taxon>Actinopterygii</taxon>
        <taxon>Neopterygii</taxon>
        <taxon>Teleostei</taxon>
        <taxon>Ostariophysi</taxon>
        <taxon>Cypriniformes</taxon>
        <taxon>Cyprinidae</taxon>
        <taxon>Labeoninae</taxon>
        <taxon>Labeonini</taxon>
        <taxon>Cirrhinus</taxon>
    </lineage>
</organism>
<keyword evidence="4" id="KW-1185">Reference proteome</keyword>
<proteinExistence type="predicted"/>
<feature type="chain" id="PRO_5044776482" evidence="2">
    <location>
        <begin position="17"/>
        <end position="62"/>
    </location>
</feature>
<evidence type="ECO:0000256" key="1">
    <source>
        <dbReference type="SAM" id="Phobius"/>
    </source>
</evidence>
<accession>A0ABD0Q7J9</accession>
<evidence type="ECO:0000256" key="2">
    <source>
        <dbReference type="SAM" id="SignalP"/>
    </source>
</evidence>
<reference evidence="3 4" key="1">
    <citation type="submission" date="2024-05" db="EMBL/GenBank/DDBJ databases">
        <title>Genome sequencing and assembly of Indian major carp, Cirrhinus mrigala (Hamilton, 1822).</title>
        <authorList>
            <person name="Mohindra V."/>
            <person name="Chowdhury L.M."/>
            <person name="Lal K."/>
            <person name="Jena J.K."/>
        </authorList>
    </citation>
    <scope>NUCLEOTIDE SEQUENCE [LARGE SCALE GENOMIC DNA]</scope>
    <source>
        <strain evidence="3">CM1030</strain>
        <tissue evidence="3">Blood</tissue>
    </source>
</reference>
<feature type="signal peptide" evidence="2">
    <location>
        <begin position="1"/>
        <end position="16"/>
    </location>
</feature>
<evidence type="ECO:0000313" key="3">
    <source>
        <dbReference type="EMBL" id="KAL0182139.1"/>
    </source>
</evidence>
<dbReference type="EMBL" id="JAMKFB020000010">
    <property type="protein sequence ID" value="KAL0182139.1"/>
    <property type="molecule type" value="Genomic_DNA"/>
</dbReference>
<sequence>VYLLTVLALILAVFSAQIHPLYLTQQWKKLRSLMFCSVAGYGIVPACHWVWLNGGFDSEIVK</sequence>
<name>A0ABD0Q7J9_CIRMR</name>
<dbReference type="Proteomes" id="UP001529510">
    <property type="component" value="Unassembled WGS sequence"/>
</dbReference>
<keyword evidence="2" id="KW-0732">Signal</keyword>